<dbReference type="GO" id="GO:1990904">
    <property type="term" value="C:ribonucleoprotein complex"/>
    <property type="evidence" value="ECO:0007669"/>
    <property type="project" value="UniProtKB-KW"/>
</dbReference>
<evidence type="ECO:0000256" key="2">
    <source>
        <dbReference type="ARBA" id="ARBA00023274"/>
    </source>
</evidence>
<gene>
    <name evidence="4" type="ORF">NDN08_007337</name>
</gene>
<name>A0AAV8UJY9_9RHOD</name>
<comment type="caution">
    <text evidence="4">The sequence shown here is derived from an EMBL/GenBank/DDBJ whole genome shotgun (WGS) entry which is preliminary data.</text>
</comment>
<dbReference type="InterPro" id="IPR036967">
    <property type="entry name" value="Ribosomal_uS11_sf"/>
</dbReference>
<organism evidence="4 5">
    <name type="scientific">Rhodosorus marinus</name>
    <dbReference type="NCBI Taxonomy" id="101924"/>
    <lineage>
        <taxon>Eukaryota</taxon>
        <taxon>Rhodophyta</taxon>
        <taxon>Stylonematophyceae</taxon>
        <taxon>Stylonematales</taxon>
        <taxon>Stylonemataceae</taxon>
        <taxon>Rhodosorus</taxon>
    </lineage>
</organism>
<dbReference type="Proteomes" id="UP001157974">
    <property type="component" value="Unassembled WGS sequence"/>
</dbReference>
<evidence type="ECO:0000313" key="4">
    <source>
        <dbReference type="EMBL" id="KAJ8901492.1"/>
    </source>
</evidence>
<feature type="region of interest" description="Disordered" evidence="3">
    <location>
        <begin position="160"/>
        <end position="180"/>
    </location>
</feature>
<dbReference type="Gene3D" id="3.30.420.80">
    <property type="entry name" value="Ribosomal protein S11"/>
    <property type="match status" value="1"/>
</dbReference>
<dbReference type="GO" id="GO:0005840">
    <property type="term" value="C:ribosome"/>
    <property type="evidence" value="ECO:0007669"/>
    <property type="project" value="UniProtKB-KW"/>
</dbReference>
<reference evidence="4 5" key="1">
    <citation type="journal article" date="2023" name="Nat. Commun.">
        <title>Origin of minicircular mitochondrial genomes in red algae.</title>
        <authorList>
            <person name="Lee Y."/>
            <person name="Cho C.H."/>
            <person name="Lee Y.M."/>
            <person name="Park S.I."/>
            <person name="Yang J.H."/>
            <person name="West J.A."/>
            <person name="Bhattacharya D."/>
            <person name="Yoon H.S."/>
        </authorList>
    </citation>
    <scope>NUCLEOTIDE SEQUENCE [LARGE SCALE GENOMIC DNA]</scope>
    <source>
        <strain evidence="4 5">CCMP1338</strain>
        <tissue evidence="4">Whole cell</tissue>
    </source>
</reference>
<protein>
    <submittedName>
        <fullName evidence="4">Uncharacterized protein</fullName>
    </submittedName>
</protein>
<sequence>MAKFLWQRTKDRDWKLINELHMMIDSESIYAYVRRQTAPIAEANTATEPLRTMLPTRADRRAARKVGQVLADRLDHVRVSRLHYQGCVSNFKDDFSRHTELLLGLRSRGILVTVDSECWKRLNPPRQHSHIDKATSAMRRNGIPCSVNFPTAVRLFRSDRSKLLSRPDSQPPPRRQKSSH</sequence>
<evidence type="ECO:0000313" key="5">
    <source>
        <dbReference type="Proteomes" id="UP001157974"/>
    </source>
</evidence>
<dbReference type="AlphaFoldDB" id="A0AAV8UJY9"/>
<proteinExistence type="predicted"/>
<dbReference type="GO" id="GO:0006412">
    <property type="term" value="P:translation"/>
    <property type="evidence" value="ECO:0007669"/>
    <property type="project" value="InterPro"/>
</dbReference>
<dbReference type="EMBL" id="JAMWBK010000011">
    <property type="protein sequence ID" value="KAJ8901492.1"/>
    <property type="molecule type" value="Genomic_DNA"/>
</dbReference>
<dbReference type="GO" id="GO:0003735">
    <property type="term" value="F:structural constituent of ribosome"/>
    <property type="evidence" value="ECO:0007669"/>
    <property type="project" value="InterPro"/>
</dbReference>
<keyword evidence="2" id="KW-0687">Ribonucleoprotein</keyword>
<evidence type="ECO:0000256" key="1">
    <source>
        <dbReference type="ARBA" id="ARBA00022980"/>
    </source>
</evidence>
<accession>A0AAV8UJY9</accession>
<evidence type="ECO:0000256" key="3">
    <source>
        <dbReference type="SAM" id="MobiDB-lite"/>
    </source>
</evidence>
<keyword evidence="1" id="KW-0689">Ribosomal protein</keyword>
<keyword evidence="5" id="KW-1185">Reference proteome</keyword>